<dbReference type="Proteomes" id="UP000274321">
    <property type="component" value="Segment"/>
</dbReference>
<name>A0A3G8FBD7_9CAUD</name>
<dbReference type="Pfam" id="PF07282">
    <property type="entry name" value="Cas12f1-like_TNB"/>
    <property type="match status" value="1"/>
</dbReference>
<gene>
    <name evidence="3" type="ORF">CHPC1230_0035</name>
</gene>
<evidence type="ECO:0000259" key="2">
    <source>
        <dbReference type="Pfam" id="PF07282"/>
    </source>
</evidence>
<evidence type="ECO:0000256" key="1">
    <source>
        <dbReference type="ARBA" id="ARBA00023125"/>
    </source>
</evidence>
<keyword evidence="4" id="KW-1185">Reference proteome</keyword>
<feature type="domain" description="Cas12f1-like TNB" evidence="2">
    <location>
        <begin position="21"/>
        <end position="87"/>
    </location>
</feature>
<dbReference type="InterPro" id="IPR010095">
    <property type="entry name" value="Cas12f1-like_TNB"/>
</dbReference>
<reference evidence="3 4" key="1">
    <citation type="submission" date="2018-09" db="EMBL/GenBank/DDBJ databases">
        <title>A comparative genomics approach for identifying host-range determinants of bacteriophages infecting Streptococcus thermophilus.</title>
        <authorList>
            <person name="Szymczak P."/>
            <person name="Rau M.H."/>
            <person name="Monteiro J.M."/>
            <person name="de Pinho M.G."/>
            <person name="Filipe S.R."/>
            <person name="Vogensen F.K."/>
            <person name="Zeidan A."/>
            <person name="Janzen T."/>
        </authorList>
    </citation>
    <scope>NUCLEOTIDE SEQUENCE [LARGE SCALE GENOMIC DNA]</scope>
</reference>
<organism evidence="3 4">
    <name type="scientific">Streptococcus phage CHPC1230</name>
    <dbReference type="NCBI Taxonomy" id="2365031"/>
    <lineage>
        <taxon>Viruses</taxon>
        <taxon>Duplodnaviria</taxon>
        <taxon>Heunggongvirae</taxon>
        <taxon>Uroviricota</taxon>
        <taxon>Caudoviricetes</taxon>
        <taxon>Aliceevansviridae</taxon>
        <taxon>Brussowvirus</taxon>
        <taxon>Brussowvirus CHPC1230</taxon>
    </lineage>
</organism>
<protein>
    <submittedName>
        <fullName evidence="3">Mobile element protein</fullName>
    </submittedName>
</protein>
<keyword evidence="1" id="KW-0238">DNA-binding</keyword>
<proteinExistence type="predicted"/>
<dbReference type="EMBL" id="MH937509">
    <property type="protein sequence ID" value="AZF92116.1"/>
    <property type="molecule type" value="Genomic_DNA"/>
</dbReference>
<evidence type="ECO:0000313" key="3">
    <source>
        <dbReference type="EMBL" id="AZF92116.1"/>
    </source>
</evidence>
<dbReference type="NCBIfam" id="NF040570">
    <property type="entry name" value="guided_TnpB"/>
    <property type="match status" value="1"/>
</dbReference>
<sequence length="96" mass="11147">MKAKNLMKNHYLAKSIANASWHEFKRLLEYKCSWYGKELIVVPAHHTSQECSNCHHNSGKKPLHIREWMCDNCGTHHDRDINASINILHRGLATLN</sequence>
<evidence type="ECO:0000313" key="4">
    <source>
        <dbReference type="Proteomes" id="UP000274321"/>
    </source>
</evidence>
<accession>A0A3G8FBD7</accession>
<dbReference type="GO" id="GO:0003677">
    <property type="term" value="F:DNA binding"/>
    <property type="evidence" value="ECO:0007669"/>
    <property type="project" value="UniProtKB-KW"/>
</dbReference>